<dbReference type="EMBL" id="CAFBIY010000170">
    <property type="protein sequence ID" value="CAB4852893.1"/>
    <property type="molecule type" value="Genomic_DNA"/>
</dbReference>
<dbReference type="AlphaFoldDB" id="A0A6J7CBH9"/>
<sequence length="712" mass="78634">MMRLVAAKIKNFKLLEDISLNFSTDLHRPLTVIRAENGSGKTSVLNALRWGFFGPSGLPEGAQRLRLTSSAAPVGTAVDIQVTIEFVCGDGDEEIAYTLIRTMTETPRGNDTPDRSAITLKLWKSTPQGLREADGDAHTFISAMLPPRLHSVFFTDGDDVQGFISDLDTTGRQKQVRDSIQALLGLEKMRIASGDLESVVAKVRREVAQTAGADLVNLEAKLNELSVQVENAKCDWSNACAQRQLIIVDRDGAQKALGVLHSIGDIDAINHAISTLSGRREQLERTEKSLLSEMRNHLSSQSASWALAKPRLLAGFEVLNTLATRGVIPGASVGVLQDRLEMNLCICRADLSPGSDARRFVEALIEEQRMVSGNRIRQTETFHAARTGNLEYLSNCEKELDFISRRKHCLKAFGDTRDQIRQTGADLAVQEDNRSRIDNETVRLLTDRLSNAQNKLTSKCVEIGRFEQTLFGLQASYSLAKDAYDAAERNALVTQSLKVKRDVAEDLSGLIKRTLEVLEVDHVRRVSERMDKMFMTIVGADPNLVGGVFQSATLSDMFDIVVKGPGGKELHPDHEVNGASKRALTLAFIWALMEVSGQVAPRIIDTPLGMTSGGVKFRMVDAITCPPEATQPAYQVILFLTRSEIAGIEDLIVERAGISQTLSCNKDYPKDLVHDWKDDHPLVRLCPCTVRQICNVCERRHDAEHDLLQRTA</sequence>
<reference evidence="3" key="1">
    <citation type="submission" date="2020-05" db="EMBL/GenBank/DDBJ databases">
        <authorList>
            <person name="Chiriac C."/>
            <person name="Salcher M."/>
            <person name="Ghai R."/>
            <person name="Kavagutti S V."/>
        </authorList>
    </citation>
    <scope>NUCLEOTIDE SEQUENCE</scope>
</reference>
<dbReference type="GO" id="GO:0006302">
    <property type="term" value="P:double-strand break repair"/>
    <property type="evidence" value="ECO:0007669"/>
    <property type="project" value="InterPro"/>
</dbReference>
<keyword evidence="1" id="KW-0175">Coiled coil</keyword>
<evidence type="ECO:0000259" key="2">
    <source>
        <dbReference type="Pfam" id="PF13476"/>
    </source>
</evidence>
<gene>
    <name evidence="3" type="ORF">UFOPK3267_02415</name>
</gene>
<protein>
    <submittedName>
        <fullName evidence="3">Unannotated protein</fullName>
    </submittedName>
</protein>
<dbReference type="InterPro" id="IPR027417">
    <property type="entry name" value="P-loop_NTPase"/>
</dbReference>
<dbReference type="SUPFAM" id="SSF52540">
    <property type="entry name" value="P-loop containing nucleoside triphosphate hydrolases"/>
    <property type="match status" value="1"/>
</dbReference>
<name>A0A6J7CBH9_9ZZZZ</name>
<evidence type="ECO:0000313" key="3">
    <source>
        <dbReference type="EMBL" id="CAB4852893.1"/>
    </source>
</evidence>
<dbReference type="PANTHER" id="PTHR32182">
    <property type="entry name" value="DNA REPLICATION AND REPAIR PROTEIN RECF"/>
    <property type="match status" value="1"/>
</dbReference>
<dbReference type="Pfam" id="PF13476">
    <property type="entry name" value="AAA_23"/>
    <property type="match status" value="1"/>
</dbReference>
<dbReference type="GO" id="GO:0016887">
    <property type="term" value="F:ATP hydrolysis activity"/>
    <property type="evidence" value="ECO:0007669"/>
    <property type="project" value="InterPro"/>
</dbReference>
<feature type="coiled-coil region" evidence="1">
    <location>
        <begin position="208"/>
        <end position="235"/>
    </location>
</feature>
<dbReference type="PANTHER" id="PTHR32182:SF0">
    <property type="entry name" value="DNA REPLICATION AND REPAIR PROTEIN RECF"/>
    <property type="match status" value="1"/>
</dbReference>
<evidence type="ECO:0000256" key="1">
    <source>
        <dbReference type="SAM" id="Coils"/>
    </source>
</evidence>
<dbReference type="Gene3D" id="3.40.50.300">
    <property type="entry name" value="P-loop containing nucleotide triphosphate hydrolases"/>
    <property type="match status" value="1"/>
</dbReference>
<dbReference type="GO" id="GO:0000731">
    <property type="term" value="P:DNA synthesis involved in DNA repair"/>
    <property type="evidence" value="ECO:0007669"/>
    <property type="project" value="TreeGrafter"/>
</dbReference>
<dbReference type="InterPro" id="IPR038729">
    <property type="entry name" value="Rad50/SbcC_AAA"/>
</dbReference>
<accession>A0A6J7CBH9</accession>
<feature type="domain" description="Rad50/SbcC-type AAA" evidence="2">
    <location>
        <begin position="8"/>
        <end position="96"/>
    </location>
</feature>
<proteinExistence type="predicted"/>
<organism evidence="3">
    <name type="scientific">freshwater metagenome</name>
    <dbReference type="NCBI Taxonomy" id="449393"/>
    <lineage>
        <taxon>unclassified sequences</taxon>
        <taxon>metagenomes</taxon>
        <taxon>ecological metagenomes</taxon>
    </lineage>
</organism>